<dbReference type="Proteomes" id="UP001165082">
    <property type="component" value="Unassembled WGS sequence"/>
</dbReference>
<organism evidence="1 2">
    <name type="scientific">Triparma retinervis</name>
    <dbReference type="NCBI Taxonomy" id="2557542"/>
    <lineage>
        <taxon>Eukaryota</taxon>
        <taxon>Sar</taxon>
        <taxon>Stramenopiles</taxon>
        <taxon>Ochrophyta</taxon>
        <taxon>Bolidophyceae</taxon>
        <taxon>Parmales</taxon>
        <taxon>Triparmaceae</taxon>
        <taxon>Triparma</taxon>
    </lineage>
</organism>
<keyword evidence="2" id="KW-1185">Reference proteome</keyword>
<gene>
    <name evidence="1" type="ORF">TrRE_jg11694</name>
</gene>
<proteinExistence type="predicted"/>
<reference evidence="1" key="1">
    <citation type="submission" date="2022-07" db="EMBL/GenBank/DDBJ databases">
        <title>Genome analysis of Parmales, a sister group of diatoms, reveals the evolutionary specialization of diatoms from phago-mixotrophs to photoautotrophs.</title>
        <authorList>
            <person name="Ban H."/>
            <person name="Sato S."/>
            <person name="Yoshikawa S."/>
            <person name="Kazumasa Y."/>
            <person name="Nakamura Y."/>
            <person name="Ichinomiya M."/>
            <person name="Saitoh K."/>
            <person name="Sato N."/>
            <person name="Blanc-Mathieu R."/>
            <person name="Endo H."/>
            <person name="Kuwata A."/>
            <person name="Ogata H."/>
        </authorList>
    </citation>
    <scope>NUCLEOTIDE SEQUENCE</scope>
</reference>
<feature type="non-terminal residue" evidence="1">
    <location>
        <position position="1"/>
    </location>
</feature>
<comment type="caution">
    <text evidence="1">The sequence shown here is derived from an EMBL/GenBank/DDBJ whole genome shotgun (WGS) entry which is preliminary data.</text>
</comment>
<sequence>GTAGHLCRFLESALSKLRHQGDNMINKIDGGSGSYTEILGFGYVGLCVQVPGNEHKVYSVESNEQLSVTFKVFCAECLAAALD</sequence>
<protein>
    <submittedName>
        <fullName evidence="1">Uncharacterized protein</fullName>
    </submittedName>
</protein>
<evidence type="ECO:0000313" key="2">
    <source>
        <dbReference type="Proteomes" id="UP001165082"/>
    </source>
</evidence>
<evidence type="ECO:0000313" key="1">
    <source>
        <dbReference type="EMBL" id="GMH54324.1"/>
    </source>
</evidence>
<name>A0A9W6ZPP3_9STRA</name>
<dbReference type="EMBL" id="BRXZ01003415">
    <property type="protein sequence ID" value="GMH54324.1"/>
    <property type="molecule type" value="Genomic_DNA"/>
</dbReference>
<dbReference type="AlphaFoldDB" id="A0A9W6ZPP3"/>
<accession>A0A9W6ZPP3</accession>